<sequence>MAAGGSGSGSGKAGALEAALDRKLQSVTNTMESIQSLSSWCIDNKKHHAAIVQHWLKWLRRSGVSHRLNLFYLANDVLQNCKRKNALIYRDTFSDVLLEAASLVRDQSVSKSIERIFKIWEERNVYTEDTIASFRAALSIERSVTEKKKRESKQMYTGHLHSGGYGKRERSERSERPERSKTVRPKPVEKVQEAPAINPKAALKSKIVAEFRPQNLIDDLLGYKQAIEHVEVKEKQLSNMRVDVCSTETLKRLKDRAGGKKFSKDFEEASAKLEEFVNILEKEVKNGSPLTDALENACIFYEAQYREVKVVVNAYKTFANRVNNLKKKLDQLKSTLPDPEESPVPSPTMDAPSPTGSESPFQGMGAESPLSPEVEPIPSVSPEPPKDNRVVEDMELSDVDADEEMPNIIVEERQEPVAPSTPLSKAEENASPDVSVTMTDPTAPVPNPVSAPASLPVISPVPVGTPALVSTPLPVTPAKTVTTPSTASAIPLALPSLANVDLGKISSILSSLTSVMKNTGVSPAGKPSPGTPTTPTTNLSGGLKTPVQSQPNPFANILSKVEITPESILSVLSKSQTPSTSSLQGLSSLIQSVAISSGSITHTTTTAPSNATVPSVKDRSTPSVAPPSIPKNTGYSPSSNSPSLPIAKASVGHGSSLKQPVNPLVYSSQPSVSTESTACPPSQTSKTRDENEPSSLEMKIHNFLKGNPGFSGLDLNIPILSGLGSTTLPEPSPDFHRAPPNTSLENVDGTPVRDERSGTPTQDEMMDKPVSSSVDTVSLLSKIISPDSSTPSSSRSPLLSKESEFQKLASLPAYRSFSLGGNSPNAYLQSSDTLESTQPIDSPLDKFFSESAFHEDEDYRDFEYSGPPPVAASGLEKMPSNPILKSTGLLEPTDYKQGPPNFGPPQDFARQSFPQSMQPPFKSAESSGRVSPSSELYGSYNLRGGNLEADRSPSLQKDEPFFPPDSHSLTGLHSGLSTSHYLDSPHTLQNRPPNFASKNNLSSRPPMSNMEQPGSAVSASTTMEFKTMLKNASRRPSDESQFSQSSLNEDIHMSGLSHSGLSSDERPRQEEHYRIETRVSSSSLDLGDNVEEKGAPIETLGYHNAGNMSISGEPIKIVESVRVGVKGNRAHGIDGNRGGWFEMGSSGSSFDDCPSSADEQASLSGSGVFKPQFEEHVPRFPDTVGDFRAKNMPPFDHHVPPPSMVPPLERGGPFQIEHAGPPSVPPPGLPGDHGSLFGRDITVTARMSSMEPPNPLTHGPPQPPPPIEHGMNPFPGHPLPEHGTIPFSPPPRLDMRHPFSQDHGTLHQGAIKEHYGMHTGSTRDHGPPRDHNGPPHARLNETMAPNSRDHHGPHSGPPRHPFTHHRDDMNPGGVRHHRPPFRPREPYHSLKRPRPPFGRGPQFFSPKRPFYPPRY</sequence>
<keyword evidence="2" id="KW-0597">Phosphoprotein</keyword>
<dbReference type="InterPro" id="IPR008942">
    <property type="entry name" value="ENTH_VHS"/>
</dbReference>
<feature type="region of interest" description="Disordered" evidence="7">
    <location>
        <begin position="334"/>
        <end position="394"/>
    </location>
</feature>
<keyword evidence="3" id="KW-0007">Acetylation</keyword>
<feature type="region of interest" description="Disordered" evidence="7">
    <location>
        <begin position="519"/>
        <end position="551"/>
    </location>
</feature>
<feature type="region of interest" description="Disordered" evidence="7">
    <location>
        <begin position="858"/>
        <end position="1019"/>
    </location>
</feature>
<evidence type="ECO:0000313" key="10">
    <source>
        <dbReference type="Proteomes" id="UP001295444"/>
    </source>
</evidence>
<feature type="compositionally biased region" description="Basic and acidic residues" evidence="7">
    <location>
        <begin position="1316"/>
        <end position="1333"/>
    </location>
</feature>
<evidence type="ECO:0000256" key="7">
    <source>
        <dbReference type="SAM" id="MobiDB-lite"/>
    </source>
</evidence>
<dbReference type="PANTHER" id="PTHR12460:SF40">
    <property type="entry name" value="REGULATION OF NUCLEAR PRE-MRNA DOMAIN-CONTAINING PROTEIN 2"/>
    <property type="match status" value="1"/>
</dbReference>
<dbReference type="PROSITE" id="PS51391">
    <property type="entry name" value="CID"/>
    <property type="match status" value="1"/>
</dbReference>
<keyword evidence="10" id="KW-1185">Reference proteome</keyword>
<feature type="compositionally biased region" description="Pro residues" evidence="7">
    <location>
        <begin position="1252"/>
        <end position="1267"/>
    </location>
</feature>
<protein>
    <recommendedName>
        <fullName evidence="6">Regulation of nuclear pre-mRNA domain-containing protein 2</fullName>
    </recommendedName>
</protein>
<evidence type="ECO:0000256" key="1">
    <source>
        <dbReference type="ARBA" id="ARBA00022481"/>
    </source>
</evidence>
<evidence type="ECO:0000256" key="6">
    <source>
        <dbReference type="ARBA" id="ARBA00067342"/>
    </source>
</evidence>
<feature type="compositionally biased region" description="Low complexity" evidence="7">
    <location>
        <begin position="1053"/>
        <end position="1062"/>
    </location>
</feature>
<dbReference type="Pfam" id="PF16566">
    <property type="entry name" value="CREPT"/>
    <property type="match status" value="1"/>
</dbReference>
<feature type="compositionally biased region" description="Polar residues" evidence="7">
    <location>
        <begin position="912"/>
        <end position="936"/>
    </location>
</feature>
<dbReference type="GO" id="GO:0000993">
    <property type="term" value="F:RNA polymerase II complex binding"/>
    <property type="evidence" value="ECO:0007669"/>
    <property type="project" value="TreeGrafter"/>
</dbReference>
<feature type="region of interest" description="Disordered" evidence="7">
    <location>
        <begin position="412"/>
        <end position="448"/>
    </location>
</feature>
<evidence type="ECO:0000256" key="3">
    <source>
        <dbReference type="ARBA" id="ARBA00022990"/>
    </source>
</evidence>
<feature type="compositionally biased region" description="Low complexity" evidence="7">
    <location>
        <begin position="367"/>
        <end position="380"/>
    </location>
</feature>
<feature type="region of interest" description="Disordered" evidence="7">
    <location>
        <begin position="148"/>
        <end position="195"/>
    </location>
</feature>
<dbReference type="Gene3D" id="1.25.40.90">
    <property type="match status" value="1"/>
</dbReference>
<evidence type="ECO:0000256" key="2">
    <source>
        <dbReference type="ARBA" id="ARBA00022553"/>
    </source>
</evidence>
<comment type="similarity">
    <text evidence="4">Belongs to the UPF0400 (RTT103) family.</text>
</comment>
<feature type="region of interest" description="Disordered" evidence="7">
    <location>
        <begin position="601"/>
        <end position="694"/>
    </location>
</feature>
<dbReference type="SMART" id="SM00582">
    <property type="entry name" value="RPR"/>
    <property type="match status" value="1"/>
</dbReference>
<proteinExistence type="inferred from homology"/>
<feature type="compositionally biased region" description="Polar residues" evidence="7">
    <location>
        <begin position="630"/>
        <end position="643"/>
    </location>
</feature>
<feature type="compositionally biased region" description="Basic and acidic residues" evidence="7">
    <location>
        <begin position="166"/>
        <end position="192"/>
    </location>
</feature>
<feature type="compositionally biased region" description="Low complexity" evidence="7">
    <location>
        <begin position="601"/>
        <end position="615"/>
    </location>
</feature>
<feature type="compositionally biased region" description="Basic and acidic residues" evidence="7">
    <location>
        <begin position="948"/>
        <end position="960"/>
    </location>
</feature>
<feature type="region of interest" description="Disordered" evidence="7">
    <location>
        <begin position="1052"/>
        <end position="1089"/>
    </location>
</feature>
<gene>
    <name evidence="9" type="ORF">PECUL_23A009260</name>
</gene>
<dbReference type="Gene3D" id="6.10.250.2560">
    <property type="match status" value="1"/>
</dbReference>
<dbReference type="Proteomes" id="UP001295444">
    <property type="component" value="Chromosome 13"/>
</dbReference>
<dbReference type="InterPro" id="IPR032337">
    <property type="entry name" value="RPRD1A/B_C"/>
</dbReference>
<dbReference type="Pfam" id="PF04818">
    <property type="entry name" value="CID"/>
    <property type="match status" value="1"/>
</dbReference>
<feature type="compositionally biased region" description="Low complexity" evidence="7">
    <location>
        <begin position="1397"/>
        <end position="1406"/>
    </location>
</feature>
<dbReference type="FunFam" id="1.25.40.90:FF:000020">
    <property type="entry name" value="regulation of nuclear pre-mRNA domain-containing protein 2 isoform X1"/>
    <property type="match status" value="1"/>
</dbReference>
<dbReference type="PANTHER" id="PTHR12460">
    <property type="entry name" value="CYCLIN-DEPENDENT KINASE INHIBITOR-RELATED PROTEIN"/>
    <property type="match status" value="1"/>
</dbReference>
<reference evidence="9" key="1">
    <citation type="submission" date="2022-03" db="EMBL/GenBank/DDBJ databases">
        <authorList>
            <person name="Alioto T."/>
            <person name="Alioto T."/>
            <person name="Gomez Garrido J."/>
        </authorList>
    </citation>
    <scope>NUCLEOTIDE SEQUENCE</scope>
</reference>
<evidence type="ECO:0000313" key="9">
    <source>
        <dbReference type="EMBL" id="CAH2326910.1"/>
    </source>
</evidence>
<feature type="compositionally biased region" description="Low complexity" evidence="7">
    <location>
        <begin position="522"/>
        <end position="542"/>
    </location>
</feature>
<dbReference type="GO" id="GO:0031124">
    <property type="term" value="P:mRNA 3'-end processing"/>
    <property type="evidence" value="ECO:0007669"/>
    <property type="project" value="TreeGrafter"/>
</dbReference>
<name>A0AAD1TMS7_PELCU</name>
<feature type="compositionally biased region" description="Polar residues" evidence="7">
    <location>
        <begin position="986"/>
        <end position="1019"/>
    </location>
</feature>
<accession>A0AAD1TMS7</accession>
<dbReference type="SUPFAM" id="SSF48464">
    <property type="entry name" value="ENTH/VHS domain"/>
    <property type="match status" value="1"/>
</dbReference>
<feature type="region of interest" description="Disordered" evidence="7">
    <location>
        <begin position="1248"/>
        <end position="1303"/>
    </location>
</feature>
<feature type="compositionally biased region" description="Basic and acidic residues" evidence="7">
    <location>
        <begin position="1063"/>
        <end position="1077"/>
    </location>
</feature>
<dbReference type="InterPro" id="IPR006569">
    <property type="entry name" value="CID_dom"/>
</dbReference>
<feature type="compositionally biased region" description="Low complexity" evidence="7">
    <location>
        <begin position="966"/>
        <end position="980"/>
    </location>
</feature>
<comment type="subunit">
    <text evidence="5">Associates with the RNA polymerase II complex.</text>
</comment>
<organism evidence="9 10">
    <name type="scientific">Pelobates cultripes</name>
    <name type="common">Western spadefoot toad</name>
    <dbReference type="NCBI Taxonomy" id="61616"/>
    <lineage>
        <taxon>Eukaryota</taxon>
        <taxon>Metazoa</taxon>
        <taxon>Chordata</taxon>
        <taxon>Craniata</taxon>
        <taxon>Vertebrata</taxon>
        <taxon>Euteleostomi</taxon>
        <taxon>Amphibia</taxon>
        <taxon>Batrachia</taxon>
        <taxon>Anura</taxon>
        <taxon>Pelobatoidea</taxon>
        <taxon>Pelobatidae</taxon>
        <taxon>Pelobates</taxon>
    </lineage>
</organism>
<evidence type="ECO:0000256" key="5">
    <source>
        <dbReference type="ARBA" id="ARBA00062892"/>
    </source>
</evidence>
<feature type="compositionally biased region" description="Polar residues" evidence="7">
    <location>
        <begin position="665"/>
        <end position="685"/>
    </location>
</feature>
<dbReference type="EMBL" id="OW240924">
    <property type="protein sequence ID" value="CAH2326910.1"/>
    <property type="molecule type" value="Genomic_DNA"/>
</dbReference>
<feature type="domain" description="CID" evidence="8">
    <location>
        <begin position="12"/>
        <end position="142"/>
    </location>
</feature>
<feature type="region of interest" description="Disordered" evidence="7">
    <location>
        <begin position="1316"/>
        <end position="1415"/>
    </location>
</feature>
<evidence type="ECO:0000256" key="4">
    <source>
        <dbReference type="ARBA" id="ARBA00034310"/>
    </source>
</evidence>
<keyword evidence="1" id="KW-0488">Methylation</keyword>
<feature type="region of interest" description="Disordered" evidence="7">
    <location>
        <begin position="728"/>
        <end position="773"/>
    </location>
</feature>
<evidence type="ECO:0000259" key="8">
    <source>
        <dbReference type="PROSITE" id="PS51391"/>
    </source>
</evidence>